<dbReference type="SMART" id="SM00448">
    <property type="entry name" value="REC"/>
    <property type="match status" value="1"/>
</dbReference>
<dbReference type="Pfam" id="PF02518">
    <property type="entry name" value="HATPase_c"/>
    <property type="match status" value="1"/>
</dbReference>
<dbReference type="CDD" id="cd00082">
    <property type="entry name" value="HisKA"/>
    <property type="match status" value="1"/>
</dbReference>
<feature type="domain" description="Response regulatory" evidence="7">
    <location>
        <begin position="423"/>
        <end position="538"/>
    </location>
</feature>
<proteinExistence type="predicted"/>
<feature type="coiled-coil region" evidence="5">
    <location>
        <begin position="125"/>
        <end position="161"/>
    </location>
</feature>
<dbReference type="InterPro" id="IPR011006">
    <property type="entry name" value="CheY-like_superfamily"/>
</dbReference>
<comment type="catalytic activity">
    <reaction evidence="1">
        <text>ATP + protein L-histidine = ADP + protein N-phospho-L-histidine.</text>
        <dbReference type="EC" id="2.7.13.3"/>
    </reaction>
</comment>
<dbReference type="EMBL" id="UIDD01000007">
    <property type="protein sequence ID" value="SUQ62834.1"/>
    <property type="molecule type" value="Genomic_DNA"/>
</dbReference>
<organism evidence="8 9">
    <name type="scientific">Pseudomonas wadenswilerensis</name>
    <dbReference type="NCBI Taxonomy" id="1785161"/>
    <lineage>
        <taxon>Bacteria</taxon>
        <taxon>Pseudomonadati</taxon>
        <taxon>Pseudomonadota</taxon>
        <taxon>Gammaproteobacteria</taxon>
        <taxon>Pseudomonadales</taxon>
        <taxon>Pseudomonadaceae</taxon>
        <taxon>Pseudomonas</taxon>
    </lineage>
</organism>
<evidence type="ECO:0000259" key="6">
    <source>
        <dbReference type="PROSITE" id="PS50109"/>
    </source>
</evidence>
<dbReference type="EC" id="2.7.13.3" evidence="2"/>
<keyword evidence="8" id="KW-0808">Transferase</keyword>
<dbReference type="InterPro" id="IPR036097">
    <property type="entry name" value="HisK_dim/P_sf"/>
</dbReference>
<dbReference type="InterPro" id="IPR003661">
    <property type="entry name" value="HisK_dim/P_dom"/>
</dbReference>
<dbReference type="Gene3D" id="1.10.287.130">
    <property type="match status" value="1"/>
</dbReference>
<feature type="domain" description="Histidine kinase" evidence="6">
    <location>
        <begin position="180"/>
        <end position="402"/>
    </location>
</feature>
<evidence type="ECO:0000313" key="8">
    <source>
        <dbReference type="EMBL" id="SUQ62834.1"/>
    </source>
</evidence>
<dbReference type="AlphaFoldDB" id="A0A380SZ17"/>
<evidence type="ECO:0000256" key="5">
    <source>
        <dbReference type="SAM" id="Coils"/>
    </source>
</evidence>
<evidence type="ECO:0000256" key="2">
    <source>
        <dbReference type="ARBA" id="ARBA00012438"/>
    </source>
</evidence>
<dbReference type="InterPro" id="IPR001789">
    <property type="entry name" value="Sig_transdc_resp-reg_receiver"/>
</dbReference>
<dbReference type="InterPro" id="IPR003594">
    <property type="entry name" value="HATPase_dom"/>
</dbReference>
<dbReference type="SMART" id="SM00388">
    <property type="entry name" value="HisKA"/>
    <property type="match status" value="1"/>
</dbReference>
<dbReference type="InterPro" id="IPR004358">
    <property type="entry name" value="Sig_transdc_His_kin-like_C"/>
</dbReference>
<dbReference type="GO" id="GO:0000155">
    <property type="term" value="F:phosphorelay sensor kinase activity"/>
    <property type="evidence" value="ECO:0007669"/>
    <property type="project" value="InterPro"/>
</dbReference>
<dbReference type="InterPro" id="IPR036890">
    <property type="entry name" value="HATPase_C_sf"/>
</dbReference>
<protein>
    <recommendedName>
        <fullName evidence="2">histidine kinase</fullName>
        <ecNumber evidence="2">2.7.13.3</ecNumber>
    </recommendedName>
</protein>
<reference evidence="9" key="1">
    <citation type="submission" date="2018-07" db="EMBL/GenBank/DDBJ databases">
        <authorList>
            <person name="Blom J."/>
        </authorList>
    </citation>
    <scope>NUCLEOTIDE SEQUENCE [LARGE SCALE GENOMIC DNA]</scope>
    <source>
        <strain evidence="9">CCOS 864</strain>
    </source>
</reference>
<evidence type="ECO:0000256" key="3">
    <source>
        <dbReference type="ARBA" id="ARBA00022553"/>
    </source>
</evidence>
<dbReference type="Gene3D" id="3.40.50.2300">
    <property type="match status" value="1"/>
</dbReference>
<name>A0A380SZ17_9PSED</name>
<dbReference type="InterPro" id="IPR005467">
    <property type="entry name" value="His_kinase_dom"/>
</dbReference>
<dbReference type="SUPFAM" id="SSF47384">
    <property type="entry name" value="Homodimeric domain of signal transducing histidine kinase"/>
    <property type="match status" value="1"/>
</dbReference>
<dbReference type="Proteomes" id="UP000255177">
    <property type="component" value="Unassembled WGS sequence"/>
</dbReference>
<dbReference type="PANTHER" id="PTHR43065:SF42">
    <property type="entry name" value="TWO-COMPONENT SENSOR PPRA"/>
    <property type="match status" value="1"/>
</dbReference>
<dbReference type="Pfam" id="PF00512">
    <property type="entry name" value="HisKA"/>
    <property type="match status" value="1"/>
</dbReference>
<gene>
    <name evidence="8" type="ORF">CCOS864_02283</name>
</gene>
<accession>A0A380SZ17</accession>
<evidence type="ECO:0000313" key="9">
    <source>
        <dbReference type="Proteomes" id="UP000255177"/>
    </source>
</evidence>
<dbReference type="Gene3D" id="3.30.565.10">
    <property type="entry name" value="Histidine kinase-like ATPase, C-terminal domain"/>
    <property type="match status" value="1"/>
</dbReference>
<keyword evidence="5" id="KW-0175">Coiled coil</keyword>
<feature type="modified residue" description="4-aspartylphosphate" evidence="4">
    <location>
        <position position="473"/>
    </location>
</feature>
<dbReference type="SUPFAM" id="SSF52172">
    <property type="entry name" value="CheY-like"/>
    <property type="match status" value="2"/>
</dbReference>
<sequence>MGNALANAERALILAPAQLSQLAQRLLDKAGIQALQAATMEDLGLALEQGVGLAIIADTCLDGSTRSPLHLYLGKQPLWSDLPVLLLTGPPIQGQSPPQSRHAALGNLFLLQCPFEPDTLLALTHASLRARRRQYQARNQSQELERQTHRVEAQLRQLREEEHYLRQSQKMEAIGQLAGGVAHDFNNLLTGIGGSLEMIGKRLQQGRTDTLPALLSLSQEAVKRAASMTHRLLAFSSRQSLDAHPVQVAALLTAEQLKSVLGPQIKLQVRIEPELWAVEADPVQLQEALGNLLSNAHDAMPNGGRLTVSASNQRLDGTLFGGHSLAAGDYVLISLHDNGCGMPQSTLDRAFDPFFTTKPIGQGTGLGLSMVYGFSKQSQGHVALHSRIGHGTRVDVYLPRHAAQRLESEVEVPQPSAATASQNVLIVEDDPTVRLLVHQALDEQGYQCTVAEDANIALAILQAGEPVDLLVSDVGLPGMNGRQLAEIGRQLRPKLKVLFITGYAETAVARGGFLDAGMQMICKPFEFAQLTDKVAQILGKGSRP</sequence>
<dbReference type="SUPFAM" id="SSF55874">
    <property type="entry name" value="ATPase domain of HSP90 chaperone/DNA topoisomerase II/histidine kinase"/>
    <property type="match status" value="1"/>
</dbReference>
<evidence type="ECO:0000256" key="1">
    <source>
        <dbReference type="ARBA" id="ARBA00000085"/>
    </source>
</evidence>
<dbReference type="RefSeq" id="WP_115086427.1">
    <property type="nucleotide sequence ID" value="NZ_CBCSFG010000019.1"/>
</dbReference>
<keyword evidence="9" id="KW-1185">Reference proteome</keyword>
<dbReference type="SMART" id="SM00387">
    <property type="entry name" value="HATPase_c"/>
    <property type="match status" value="1"/>
</dbReference>
<evidence type="ECO:0000259" key="7">
    <source>
        <dbReference type="PROSITE" id="PS50110"/>
    </source>
</evidence>
<dbReference type="PROSITE" id="PS50110">
    <property type="entry name" value="RESPONSE_REGULATORY"/>
    <property type="match status" value="1"/>
</dbReference>
<dbReference type="PROSITE" id="PS50109">
    <property type="entry name" value="HIS_KIN"/>
    <property type="match status" value="1"/>
</dbReference>
<dbReference type="Pfam" id="PF00072">
    <property type="entry name" value="Response_reg"/>
    <property type="match status" value="1"/>
</dbReference>
<dbReference type="PANTHER" id="PTHR43065">
    <property type="entry name" value="SENSOR HISTIDINE KINASE"/>
    <property type="match status" value="1"/>
</dbReference>
<keyword evidence="3 4" id="KW-0597">Phosphoprotein</keyword>
<evidence type="ECO:0000256" key="4">
    <source>
        <dbReference type="PROSITE-ProRule" id="PRU00169"/>
    </source>
</evidence>
<dbReference type="PRINTS" id="PR00344">
    <property type="entry name" value="BCTRLSENSOR"/>
</dbReference>